<name>A0A8S4QUU4_9NEOP</name>
<evidence type="ECO:0000313" key="2">
    <source>
        <dbReference type="Proteomes" id="UP000838756"/>
    </source>
</evidence>
<evidence type="ECO:0000313" key="1">
    <source>
        <dbReference type="EMBL" id="CAH2217123.1"/>
    </source>
</evidence>
<gene>
    <name evidence="1" type="primary">jg1303</name>
    <name evidence="1" type="ORF">PAEG_LOCUS5041</name>
</gene>
<dbReference type="AlphaFoldDB" id="A0A8S4QUU4"/>
<sequence length="114" mass="13361">MYCTNISILQEIGIKQRLSALVQNRILKFFWHVSRRERDSIERHVVQGKVEGTRGQGRTLMLNIFLLGLTAFAPVVRCQLTIGRGQWAYVYNQLSELCHWLDQIKSNGRKEWNE</sequence>
<protein>
    <submittedName>
        <fullName evidence="1">Jg1303 protein</fullName>
    </submittedName>
</protein>
<organism evidence="1 2">
    <name type="scientific">Pararge aegeria aegeria</name>
    <dbReference type="NCBI Taxonomy" id="348720"/>
    <lineage>
        <taxon>Eukaryota</taxon>
        <taxon>Metazoa</taxon>
        <taxon>Ecdysozoa</taxon>
        <taxon>Arthropoda</taxon>
        <taxon>Hexapoda</taxon>
        <taxon>Insecta</taxon>
        <taxon>Pterygota</taxon>
        <taxon>Neoptera</taxon>
        <taxon>Endopterygota</taxon>
        <taxon>Lepidoptera</taxon>
        <taxon>Glossata</taxon>
        <taxon>Ditrysia</taxon>
        <taxon>Papilionoidea</taxon>
        <taxon>Nymphalidae</taxon>
        <taxon>Satyrinae</taxon>
        <taxon>Satyrini</taxon>
        <taxon>Parargina</taxon>
        <taxon>Pararge</taxon>
    </lineage>
</organism>
<dbReference type="Proteomes" id="UP000838756">
    <property type="component" value="Unassembled WGS sequence"/>
</dbReference>
<proteinExistence type="predicted"/>
<dbReference type="EMBL" id="CAKXAJ010017743">
    <property type="protein sequence ID" value="CAH2217123.1"/>
    <property type="molecule type" value="Genomic_DNA"/>
</dbReference>
<feature type="non-terminal residue" evidence="1">
    <location>
        <position position="1"/>
    </location>
</feature>
<comment type="caution">
    <text evidence="1">The sequence shown here is derived from an EMBL/GenBank/DDBJ whole genome shotgun (WGS) entry which is preliminary data.</text>
</comment>
<reference evidence="1" key="1">
    <citation type="submission" date="2022-03" db="EMBL/GenBank/DDBJ databases">
        <authorList>
            <person name="Lindestad O."/>
        </authorList>
    </citation>
    <scope>NUCLEOTIDE SEQUENCE</scope>
</reference>
<dbReference type="OrthoDB" id="425681at2759"/>
<accession>A0A8S4QUU4</accession>
<keyword evidence="2" id="KW-1185">Reference proteome</keyword>